<dbReference type="EMBL" id="BARS01046422">
    <property type="protein sequence ID" value="GAG29434.1"/>
    <property type="molecule type" value="Genomic_DNA"/>
</dbReference>
<organism evidence="1">
    <name type="scientific">marine sediment metagenome</name>
    <dbReference type="NCBI Taxonomy" id="412755"/>
    <lineage>
        <taxon>unclassified sequences</taxon>
        <taxon>metagenomes</taxon>
        <taxon>ecological metagenomes</taxon>
    </lineage>
</organism>
<accession>X0WEK8</accession>
<proteinExistence type="predicted"/>
<evidence type="ECO:0000313" key="1">
    <source>
        <dbReference type="EMBL" id="GAG29434.1"/>
    </source>
</evidence>
<dbReference type="AlphaFoldDB" id="X0WEK8"/>
<feature type="non-terminal residue" evidence="1">
    <location>
        <position position="1"/>
    </location>
</feature>
<comment type="caution">
    <text evidence="1">The sequence shown here is derived from an EMBL/GenBank/DDBJ whole genome shotgun (WGS) entry which is preliminary data.</text>
</comment>
<protein>
    <submittedName>
        <fullName evidence="1">Uncharacterized protein</fullName>
    </submittedName>
</protein>
<sequence length="41" mass="4133">DTGEPKEDIGTQITNAIGEGFAGANVNVTVVIQDSAGLTTE</sequence>
<name>X0WEK8_9ZZZZ</name>
<reference evidence="1" key="1">
    <citation type="journal article" date="2014" name="Front. Microbiol.">
        <title>High frequency of phylogenetically diverse reductive dehalogenase-homologous genes in deep subseafloor sedimentary metagenomes.</title>
        <authorList>
            <person name="Kawai M."/>
            <person name="Futagami T."/>
            <person name="Toyoda A."/>
            <person name="Takaki Y."/>
            <person name="Nishi S."/>
            <person name="Hori S."/>
            <person name="Arai W."/>
            <person name="Tsubouchi T."/>
            <person name="Morono Y."/>
            <person name="Uchiyama I."/>
            <person name="Ito T."/>
            <person name="Fujiyama A."/>
            <person name="Inagaki F."/>
            <person name="Takami H."/>
        </authorList>
    </citation>
    <scope>NUCLEOTIDE SEQUENCE</scope>
    <source>
        <strain evidence="1">Expedition CK06-06</strain>
    </source>
</reference>
<gene>
    <name evidence="1" type="ORF">S01H1_69883</name>
</gene>